<evidence type="ECO:0000313" key="2">
    <source>
        <dbReference type="Proteomes" id="UP000464657"/>
    </source>
</evidence>
<evidence type="ECO:0000313" key="1">
    <source>
        <dbReference type="EMBL" id="QHI38740.1"/>
    </source>
</evidence>
<dbReference type="AlphaFoldDB" id="A0A7L4ZQF4"/>
<dbReference type="EMBL" id="CP019288">
    <property type="protein sequence ID" value="QHI38740.1"/>
    <property type="molecule type" value="Genomic_DNA"/>
</dbReference>
<protein>
    <recommendedName>
        <fullName evidence="3">DUF2851 domain-containing protein</fullName>
    </recommendedName>
</protein>
<reference evidence="1 2" key="1">
    <citation type="journal article" date="2013" name="Int. J. Syst. Evol. Microbiol.">
        <title>Kordia antarctica sp. nov., isolated from Antarctic seawater.</title>
        <authorList>
            <person name="Baek K."/>
            <person name="Choi A."/>
            <person name="Kang I."/>
            <person name="Lee K."/>
            <person name="Cho J.C."/>
        </authorList>
    </citation>
    <scope>NUCLEOTIDE SEQUENCE [LARGE SCALE GENOMIC DNA]</scope>
    <source>
        <strain evidence="1 2">IMCC3317</strain>
    </source>
</reference>
<organism evidence="1 2">
    <name type="scientific">Kordia antarctica</name>
    <dbReference type="NCBI Taxonomy" id="1218801"/>
    <lineage>
        <taxon>Bacteria</taxon>
        <taxon>Pseudomonadati</taxon>
        <taxon>Bacteroidota</taxon>
        <taxon>Flavobacteriia</taxon>
        <taxon>Flavobacteriales</taxon>
        <taxon>Flavobacteriaceae</taxon>
        <taxon>Kordia</taxon>
    </lineage>
</organism>
<evidence type="ECO:0008006" key="3">
    <source>
        <dbReference type="Google" id="ProtNLM"/>
    </source>
</evidence>
<dbReference type="InterPro" id="IPR021272">
    <property type="entry name" value="DUF2851"/>
</dbReference>
<name>A0A7L4ZQF4_9FLAO</name>
<dbReference type="Pfam" id="PF11013">
    <property type="entry name" value="DUF2851"/>
    <property type="match status" value="1"/>
</dbReference>
<proteinExistence type="predicted"/>
<sequence>MTVKEDFLYYLWKFGKLHLQKLETSQKETIQIINLGTHNHHAGPDFFNAQLRVGNQLWAGNVEMHVNASDWFVHHHEKDKNYDNVILHVVWNHDMDVHRKDNSVIPTIVLKDFTDFTQIQRYVTLMNSPKKWINCENEFPVLDDFQLENWLERLYLERLETKSIEIETLVKATKYDWEAVLFRLLAKGFGLKLNSEAFFEAACSVDFSTIRKLSAKQFSLEAFLFGIFGLLSQEVTQEKYYEQLLREYNYLTHKFEYAKKAAIPVQFFRTRPPNFPTIRASQLATLYHQQDNLFSKIITSTSIDELYTILRVATASFWETHYTFEKISPKRKKILSKNFIDVLLINSIIPLKYCYERYLGTSNIEDIFALLRTITPEKNSIIQKFSTKNIAIENAMHTQALLELKKKYCNAHQCLQCAVGNALLK</sequence>
<accession>A0A7L4ZQF4</accession>
<dbReference type="OrthoDB" id="1005072at2"/>
<gene>
    <name evidence="1" type="ORF">IMCC3317_41340</name>
</gene>
<keyword evidence="2" id="KW-1185">Reference proteome</keyword>
<dbReference type="RefSeq" id="WP_160131275.1">
    <property type="nucleotide sequence ID" value="NZ_CP019288.1"/>
</dbReference>
<dbReference type="KEGG" id="kan:IMCC3317_41340"/>
<dbReference type="Proteomes" id="UP000464657">
    <property type="component" value="Chromosome"/>
</dbReference>